<dbReference type="EMBL" id="CP061539">
    <property type="protein sequence ID" value="QNV37643.1"/>
    <property type="molecule type" value="Genomic_DNA"/>
</dbReference>
<evidence type="ECO:0000313" key="3">
    <source>
        <dbReference type="EMBL" id="QNV37643.1"/>
    </source>
</evidence>
<dbReference type="GeneID" id="96624696"/>
<feature type="compositionally biased region" description="Basic residues" evidence="1">
    <location>
        <begin position="131"/>
        <end position="144"/>
    </location>
</feature>
<keyword evidence="2" id="KW-0812">Transmembrane</keyword>
<evidence type="ECO:0000256" key="2">
    <source>
        <dbReference type="SAM" id="Phobius"/>
    </source>
</evidence>
<keyword evidence="2" id="KW-1133">Transmembrane helix</keyword>
<proteinExistence type="predicted"/>
<sequence>MKSLPALILLLATAIIQAMGMYRYSNDPLTMSGQIFFPILFVLMSAYIGFRAPKTTKFSGVLLGLAGLGFILLVLTGIGIFTDIYWFYPSTYMYYAALALLIITTALTIASVPKAAKKDEDAASDASAKPAAKKAFRRAPKKGRPTNLVAVSKSDSAQKEQ</sequence>
<feature type="region of interest" description="Disordered" evidence="1">
    <location>
        <begin position="117"/>
        <end position="161"/>
    </location>
</feature>
<organism evidence="3 4">
    <name type="scientific">Rothia terrae</name>
    <dbReference type="NCBI Taxonomy" id="396015"/>
    <lineage>
        <taxon>Bacteria</taxon>
        <taxon>Bacillati</taxon>
        <taxon>Actinomycetota</taxon>
        <taxon>Actinomycetes</taxon>
        <taxon>Micrococcales</taxon>
        <taxon>Micrococcaceae</taxon>
        <taxon>Rothia</taxon>
    </lineage>
</organism>
<protein>
    <submittedName>
        <fullName evidence="3">Uncharacterized protein</fullName>
    </submittedName>
</protein>
<feature type="transmembrane region" description="Helical" evidence="2">
    <location>
        <begin position="92"/>
        <end position="112"/>
    </location>
</feature>
<feature type="transmembrane region" description="Helical" evidence="2">
    <location>
        <begin position="34"/>
        <end position="50"/>
    </location>
</feature>
<evidence type="ECO:0000313" key="4">
    <source>
        <dbReference type="Proteomes" id="UP000516404"/>
    </source>
</evidence>
<dbReference type="KEGG" id="rter:IDM49_10645"/>
<dbReference type="Proteomes" id="UP000516404">
    <property type="component" value="Chromosome"/>
</dbReference>
<name>A0A7H2BD97_9MICC</name>
<keyword evidence="2" id="KW-0472">Membrane</keyword>
<accession>A0A7H2BD97</accession>
<gene>
    <name evidence="3" type="ORF">IDM49_10645</name>
</gene>
<evidence type="ECO:0000256" key="1">
    <source>
        <dbReference type="SAM" id="MobiDB-lite"/>
    </source>
</evidence>
<dbReference type="AlphaFoldDB" id="A0A7H2BD97"/>
<reference evidence="3 4" key="1">
    <citation type="submission" date="2020-09" db="EMBL/GenBank/DDBJ databases">
        <title>Investigation of environmental microbes.</title>
        <authorList>
            <person name="Ou Y."/>
            <person name="Kang Q."/>
        </authorList>
    </citation>
    <scope>NUCLEOTIDE SEQUENCE [LARGE SCALE GENOMIC DNA]</scope>
    <source>
        <strain evidence="3 4">KJZ-14</strain>
    </source>
</reference>
<keyword evidence="4" id="KW-1185">Reference proteome</keyword>
<dbReference type="RefSeq" id="WP_190724488.1">
    <property type="nucleotide sequence ID" value="NZ_CP061539.1"/>
</dbReference>
<feature type="transmembrane region" description="Helical" evidence="2">
    <location>
        <begin position="62"/>
        <end position="86"/>
    </location>
</feature>